<name>A0A5B7CPV6_PORTR</name>
<sequence length="87" mass="9812">MFDFTLNRTVLRTQSILPDDHVTFQPMPTLPPDQTLTYWIPLKECQAVRPQPSLQFCTVNSPYILMKALDVSRNCTVSILPSSVTSG</sequence>
<accession>A0A5B7CPV6</accession>
<dbReference type="AlphaFoldDB" id="A0A5B7CPV6"/>
<evidence type="ECO:0000313" key="1">
    <source>
        <dbReference type="EMBL" id="MPC10831.1"/>
    </source>
</evidence>
<dbReference type="EMBL" id="VSRR010000133">
    <property type="protein sequence ID" value="MPC10831.1"/>
    <property type="molecule type" value="Genomic_DNA"/>
</dbReference>
<reference evidence="1 2" key="1">
    <citation type="submission" date="2019-05" db="EMBL/GenBank/DDBJ databases">
        <title>Another draft genome of Portunus trituberculatus and its Hox gene families provides insights of decapod evolution.</title>
        <authorList>
            <person name="Jeong J.-H."/>
            <person name="Song I."/>
            <person name="Kim S."/>
            <person name="Choi T."/>
            <person name="Kim D."/>
            <person name="Ryu S."/>
            <person name="Kim W."/>
        </authorList>
    </citation>
    <scope>NUCLEOTIDE SEQUENCE [LARGE SCALE GENOMIC DNA]</scope>
    <source>
        <tissue evidence="1">Muscle</tissue>
    </source>
</reference>
<dbReference type="Proteomes" id="UP000324222">
    <property type="component" value="Unassembled WGS sequence"/>
</dbReference>
<protein>
    <submittedName>
        <fullName evidence="1">Uncharacterized protein</fullName>
    </submittedName>
</protein>
<organism evidence="1 2">
    <name type="scientific">Portunus trituberculatus</name>
    <name type="common">Swimming crab</name>
    <name type="synonym">Neptunus trituberculatus</name>
    <dbReference type="NCBI Taxonomy" id="210409"/>
    <lineage>
        <taxon>Eukaryota</taxon>
        <taxon>Metazoa</taxon>
        <taxon>Ecdysozoa</taxon>
        <taxon>Arthropoda</taxon>
        <taxon>Crustacea</taxon>
        <taxon>Multicrustacea</taxon>
        <taxon>Malacostraca</taxon>
        <taxon>Eumalacostraca</taxon>
        <taxon>Eucarida</taxon>
        <taxon>Decapoda</taxon>
        <taxon>Pleocyemata</taxon>
        <taxon>Brachyura</taxon>
        <taxon>Eubrachyura</taxon>
        <taxon>Portunoidea</taxon>
        <taxon>Portunidae</taxon>
        <taxon>Portuninae</taxon>
        <taxon>Portunus</taxon>
    </lineage>
</organism>
<proteinExistence type="predicted"/>
<gene>
    <name evidence="1" type="ORF">E2C01_003475</name>
</gene>
<comment type="caution">
    <text evidence="1">The sequence shown here is derived from an EMBL/GenBank/DDBJ whole genome shotgun (WGS) entry which is preliminary data.</text>
</comment>
<keyword evidence="2" id="KW-1185">Reference proteome</keyword>
<evidence type="ECO:0000313" key="2">
    <source>
        <dbReference type="Proteomes" id="UP000324222"/>
    </source>
</evidence>